<sequence>MPRIRSRKALSALSLAVTAAGSLLLAAPSAHAGDYLDSCLNSVGSRTSPNGVWTIPARTFSQGSSGVCVQEIQFDVSSVIGLDPADFPGFVDGRYGPKTDDYVRRFQRAFGLQVDGIVGPQTWQLLIARTTD</sequence>
<accession>A0ABP9JTG3</accession>
<dbReference type="EMBL" id="BAABKC010000009">
    <property type="protein sequence ID" value="GAA5043933.1"/>
    <property type="molecule type" value="Genomic_DNA"/>
</dbReference>
<gene>
    <name evidence="3" type="ORF">GCM10023336_05900</name>
</gene>
<protein>
    <recommendedName>
        <fullName evidence="2">Peptidoglycan binding-like domain-containing protein</fullName>
    </recommendedName>
</protein>
<evidence type="ECO:0000313" key="4">
    <source>
        <dbReference type="Proteomes" id="UP001500124"/>
    </source>
</evidence>
<reference evidence="4" key="1">
    <citation type="journal article" date="2019" name="Int. J. Syst. Evol. Microbiol.">
        <title>The Global Catalogue of Microorganisms (GCM) 10K type strain sequencing project: providing services to taxonomists for standard genome sequencing and annotation.</title>
        <authorList>
            <consortium name="The Broad Institute Genomics Platform"/>
            <consortium name="The Broad Institute Genome Sequencing Center for Infectious Disease"/>
            <person name="Wu L."/>
            <person name="Ma J."/>
        </authorList>
    </citation>
    <scope>NUCLEOTIDE SEQUENCE [LARGE SCALE GENOMIC DNA]</scope>
    <source>
        <strain evidence="4">JCM 18410</strain>
    </source>
</reference>
<dbReference type="Gene3D" id="1.10.101.10">
    <property type="entry name" value="PGBD-like superfamily/PGBD"/>
    <property type="match status" value="1"/>
</dbReference>
<name>A0ABP9JTG3_9ACTN</name>
<comment type="caution">
    <text evidence="3">The sequence shown here is derived from an EMBL/GenBank/DDBJ whole genome shotgun (WGS) entry which is preliminary data.</text>
</comment>
<organism evidence="3 4">
    <name type="scientific">Streptomyces similanensis</name>
    <dbReference type="NCBI Taxonomy" id="1274988"/>
    <lineage>
        <taxon>Bacteria</taxon>
        <taxon>Bacillati</taxon>
        <taxon>Actinomycetota</taxon>
        <taxon>Actinomycetes</taxon>
        <taxon>Kitasatosporales</taxon>
        <taxon>Streptomycetaceae</taxon>
        <taxon>Streptomyces</taxon>
    </lineage>
</organism>
<dbReference type="Proteomes" id="UP001500124">
    <property type="component" value="Unassembled WGS sequence"/>
</dbReference>
<dbReference type="RefSeq" id="WP_176149119.1">
    <property type="nucleotide sequence ID" value="NZ_BAABKC010000009.1"/>
</dbReference>
<dbReference type="InterPro" id="IPR036366">
    <property type="entry name" value="PGBDSf"/>
</dbReference>
<dbReference type="InterPro" id="IPR002477">
    <property type="entry name" value="Peptidoglycan-bd-like"/>
</dbReference>
<dbReference type="Pfam" id="PF01471">
    <property type="entry name" value="PG_binding_1"/>
    <property type="match status" value="1"/>
</dbReference>
<evidence type="ECO:0000313" key="3">
    <source>
        <dbReference type="EMBL" id="GAA5043933.1"/>
    </source>
</evidence>
<feature type="signal peptide" evidence="1">
    <location>
        <begin position="1"/>
        <end position="32"/>
    </location>
</feature>
<evidence type="ECO:0000259" key="2">
    <source>
        <dbReference type="Pfam" id="PF01471"/>
    </source>
</evidence>
<feature type="domain" description="Peptidoglycan binding-like" evidence="2">
    <location>
        <begin position="88"/>
        <end position="126"/>
    </location>
</feature>
<dbReference type="SUPFAM" id="SSF47090">
    <property type="entry name" value="PGBD-like"/>
    <property type="match status" value="1"/>
</dbReference>
<keyword evidence="1" id="KW-0732">Signal</keyword>
<keyword evidence="4" id="KW-1185">Reference proteome</keyword>
<proteinExistence type="predicted"/>
<feature type="chain" id="PRO_5046926875" description="Peptidoglycan binding-like domain-containing protein" evidence="1">
    <location>
        <begin position="33"/>
        <end position="132"/>
    </location>
</feature>
<evidence type="ECO:0000256" key="1">
    <source>
        <dbReference type="SAM" id="SignalP"/>
    </source>
</evidence>
<dbReference type="InterPro" id="IPR036365">
    <property type="entry name" value="PGBD-like_sf"/>
</dbReference>